<reference evidence="1 2" key="1">
    <citation type="submission" date="2023-08" db="EMBL/GenBank/DDBJ databases">
        <title>Implementing the SeqCode for naming new Mesorhizobium species isolated from Vachellia karroo root nodules.</title>
        <authorList>
            <person name="Van Lill M."/>
        </authorList>
    </citation>
    <scope>NUCLEOTIDE SEQUENCE [LARGE SCALE GENOMIC DNA]</scope>
    <source>
        <strain evidence="1 2">VK24D</strain>
    </source>
</reference>
<dbReference type="RefSeq" id="WP_320287262.1">
    <property type="nucleotide sequence ID" value="NZ_JAVIIW010000009.1"/>
</dbReference>
<accession>A0ABU4XZ17</accession>
<dbReference type="Proteomes" id="UP001287059">
    <property type="component" value="Unassembled WGS sequence"/>
</dbReference>
<evidence type="ECO:0000313" key="2">
    <source>
        <dbReference type="Proteomes" id="UP001287059"/>
    </source>
</evidence>
<evidence type="ECO:0008006" key="3">
    <source>
        <dbReference type="Google" id="ProtNLM"/>
    </source>
</evidence>
<dbReference type="EMBL" id="JAVIIW010000009">
    <property type="protein sequence ID" value="MDX8478899.1"/>
    <property type="molecule type" value="Genomic_DNA"/>
</dbReference>
<proteinExistence type="predicted"/>
<evidence type="ECO:0000313" key="1">
    <source>
        <dbReference type="EMBL" id="MDX8478899.1"/>
    </source>
</evidence>
<comment type="caution">
    <text evidence="1">The sequence shown here is derived from an EMBL/GenBank/DDBJ whole genome shotgun (WGS) entry which is preliminary data.</text>
</comment>
<name>A0ABU4XZ17_9HYPH</name>
<keyword evidence="2" id="KW-1185">Reference proteome</keyword>
<protein>
    <recommendedName>
        <fullName evidence="3">TnsA endonuclease N-terminal domain-containing protein</fullName>
    </recommendedName>
</protein>
<sequence>MPLRSTASYRGTVVDHALNREFVYESKLERGFIYISLASGLVEDYLDQPPPVEYSDENGRLAMHTFDAFVDLVDGTRAAVDVKPKGKVVKSGIVQVQRLIEQQHGKSVADVYRIRTEDHIHPDDVADAKLLLRARRLLCEKADTVVAGLAASLHGWCRLRDLVAASGIGGDAFNAIVRLIGMGGLEVWDHARISYECFVRRARA</sequence>
<gene>
    <name evidence="1" type="ORF">RFN28_10455</name>
</gene>
<organism evidence="1 2">
    <name type="scientific">Mesorhizobium album</name>
    <dbReference type="NCBI Taxonomy" id="3072314"/>
    <lineage>
        <taxon>Bacteria</taxon>
        <taxon>Pseudomonadati</taxon>
        <taxon>Pseudomonadota</taxon>
        <taxon>Alphaproteobacteria</taxon>
        <taxon>Hyphomicrobiales</taxon>
        <taxon>Phyllobacteriaceae</taxon>
        <taxon>Mesorhizobium</taxon>
    </lineage>
</organism>